<dbReference type="Proteomes" id="UP000001514">
    <property type="component" value="Unassembled WGS sequence"/>
</dbReference>
<dbReference type="InParanoid" id="D8RNK9"/>
<protein>
    <submittedName>
        <fullName evidence="2">Uncharacterized protein</fullName>
    </submittedName>
</protein>
<dbReference type="Gramene" id="EFJ25884">
    <property type="protein sequence ID" value="EFJ25884"/>
    <property type="gene ID" value="SELMODRAFT_413175"/>
</dbReference>
<sequence>MDHQALLKVLWSTVPRRKYATGGEVDASKFAMPASLRVEGAGDLALPLSNDGFLKLKAVSQQAPYGKGEETLLDTDVRRAWQVEASKVSCPQTPDFFSKVVLDMAVPAMEVLGIDAAALGLDVRLYKLLLYEQGGHFKSHRDTEKEDGMFATMILQLPTRSGHEGGNLTIRHGRKKSVTFDFSGAASRTGYFQTAFFCDCVHKLAEVTSGTRLCLVFSLVRSNAKFVDVDPRKVPHYLSALGSVQSQLKEWAEEVKGTSSPILAIPLGHKYSKNSLSFAGLKGHDSVVAALVLSCTGFLEVHLCMLVKETISNNVSDSFEAEYHVEDWTTIDDKKPEHLKSGSLSIENQVVRDDSDEDDPFGSGKPDKKEIESYNGNDGGDINSFYHTAALVVWPKDCRIVALCDTQSIESVVKWLEEQHKSEPGRTSGYLEQYLSALASQKSDSDWEKPFEILLQFCIKYDFRDATFLVMKKWGMKLMETAAQTMVAAVQKYGWDECYSVVIEGLLQKEDKVPEEIVSFAEHLSESGLQDAAVVFAQKLLAEKVCKDNRFLTRLLRLFVTCGREDEAWTILGMAPTLTKCLVQIGKKWGEQSLPRIEEFWEKTLTINEARWESEAEKPERHGGYLSSYCPTSPEKKKEKLAKLQQEGRRTFLGSVADIVLALESEGCHDVAMALASKRFIRDVDLEEIYGGLSEIKSDDALVLLLTFDEKFHEVVRTSMYCRSGLGLLETVVRMKEAAGLFGLKKDEKMTQLFSELLSKAFVKFGHYQELAEVAIWLGNEEMVESIVKHVRSGDSYLFEDEEDAEDAEDFAEELVERAKTWDDVGRNGLKKVINAKIHFFSGNEDHNEVSSSDEGVDDVDEEDEEEEEENEKGTKRQKLNPRVERVEYDQRLENSSAKIERLRKLLNNLA</sequence>
<dbReference type="EMBL" id="GL377585">
    <property type="protein sequence ID" value="EFJ25884.1"/>
    <property type="molecule type" value="Genomic_DNA"/>
</dbReference>
<dbReference type="HOGENOM" id="CLU_005814_0_0_1"/>
<reference evidence="2 3" key="1">
    <citation type="journal article" date="2011" name="Science">
        <title>The Selaginella genome identifies genetic changes associated with the evolution of vascular plants.</title>
        <authorList>
            <person name="Banks J.A."/>
            <person name="Nishiyama T."/>
            <person name="Hasebe M."/>
            <person name="Bowman J.L."/>
            <person name="Gribskov M."/>
            <person name="dePamphilis C."/>
            <person name="Albert V.A."/>
            <person name="Aono N."/>
            <person name="Aoyama T."/>
            <person name="Ambrose B.A."/>
            <person name="Ashton N.W."/>
            <person name="Axtell M.J."/>
            <person name="Barker E."/>
            <person name="Barker M.S."/>
            <person name="Bennetzen J.L."/>
            <person name="Bonawitz N.D."/>
            <person name="Chapple C."/>
            <person name="Cheng C."/>
            <person name="Correa L.G."/>
            <person name="Dacre M."/>
            <person name="DeBarry J."/>
            <person name="Dreyer I."/>
            <person name="Elias M."/>
            <person name="Engstrom E.M."/>
            <person name="Estelle M."/>
            <person name="Feng L."/>
            <person name="Finet C."/>
            <person name="Floyd S.K."/>
            <person name="Frommer W.B."/>
            <person name="Fujita T."/>
            <person name="Gramzow L."/>
            <person name="Gutensohn M."/>
            <person name="Harholt J."/>
            <person name="Hattori M."/>
            <person name="Heyl A."/>
            <person name="Hirai T."/>
            <person name="Hiwatashi Y."/>
            <person name="Ishikawa M."/>
            <person name="Iwata M."/>
            <person name="Karol K.G."/>
            <person name="Koehler B."/>
            <person name="Kolukisaoglu U."/>
            <person name="Kubo M."/>
            <person name="Kurata T."/>
            <person name="Lalonde S."/>
            <person name="Li K."/>
            <person name="Li Y."/>
            <person name="Litt A."/>
            <person name="Lyons E."/>
            <person name="Manning G."/>
            <person name="Maruyama T."/>
            <person name="Michael T.P."/>
            <person name="Mikami K."/>
            <person name="Miyazaki S."/>
            <person name="Morinaga S."/>
            <person name="Murata T."/>
            <person name="Mueller-Roeber B."/>
            <person name="Nelson D.R."/>
            <person name="Obara M."/>
            <person name="Oguri Y."/>
            <person name="Olmstead R.G."/>
            <person name="Onodera N."/>
            <person name="Petersen B.L."/>
            <person name="Pils B."/>
            <person name="Prigge M."/>
            <person name="Rensing S.A."/>
            <person name="Riano-Pachon D.M."/>
            <person name="Roberts A.W."/>
            <person name="Sato Y."/>
            <person name="Scheller H.V."/>
            <person name="Schulz B."/>
            <person name="Schulz C."/>
            <person name="Shakirov E.V."/>
            <person name="Shibagaki N."/>
            <person name="Shinohara N."/>
            <person name="Shippen D.E."/>
            <person name="Soerensen I."/>
            <person name="Sotooka R."/>
            <person name="Sugimoto N."/>
            <person name="Sugita M."/>
            <person name="Sumikawa N."/>
            <person name="Tanurdzic M."/>
            <person name="Theissen G."/>
            <person name="Ulvskov P."/>
            <person name="Wakazuki S."/>
            <person name="Weng J.K."/>
            <person name="Willats W.W."/>
            <person name="Wipf D."/>
            <person name="Wolf P.G."/>
            <person name="Yang L."/>
            <person name="Zimmer A.D."/>
            <person name="Zhu Q."/>
            <person name="Mitros T."/>
            <person name="Hellsten U."/>
            <person name="Loque D."/>
            <person name="Otillar R."/>
            <person name="Salamov A."/>
            <person name="Schmutz J."/>
            <person name="Shapiro H."/>
            <person name="Lindquist E."/>
            <person name="Lucas S."/>
            <person name="Rokhsar D."/>
            <person name="Grigoriev I.V."/>
        </authorList>
    </citation>
    <scope>NUCLEOTIDE SEQUENCE [LARGE SCALE GENOMIC DNA]</scope>
</reference>
<keyword evidence="3" id="KW-1185">Reference proteome</keyword>
<dbReference type="eggNOG" id="ENOG502S2NY">
    <property type="taxonomic scope" value="Eukaryota"/>
</dbReference>
<dbReference type="PANTHER" id="PTHR33099">
    <property type="entry name" value="FE2OG DIOXYGENASE DOMAIN-CONTAINING PROTEIN"/>
    <property type="match status" value="1"/>
</dbReference>
<evidence type="ECO:0000256" key="1">
    <source>
        <dbReference type="SAM" id="MobiDB-lite"/>
    </source>
</evidence>
<name>D8RNK9_SELML</name>
<organism evidence="3">
    <name type="scientific">Selaginella moellendorffii</name>
    <name type="common">Spikemoss</name>
    <dbReference type="NCBI Taxonomy" id="88036"/>
    <lineage>
        <taxon>Eukaryota</taxon>
        <taxon>Viridiplantae</taxon>
        <taxon>Streptophyta</taxon>
        <taxon>Embryophyta</taxon>
        <taxon>Tracheophyta</taxon>
        <taxon>Lycopodiopsida</taxon>
        <taxon>Selaginellales</taxon>
        <taxon>Selaginellaceae</taxon>
        <taxon>Selaginella</taxon>
    </lineage>
</organism>
<evidence type="ECO:0000313" key="3">
    <source>
        <dbReference type="Proteomes" id="UP000001514"/>
    </source>
</evidence>
<feature type="region of interest" description="Disordered" evidence="1">
    <location>
        <begin position="342"/>
        <end position="374"/>
    </location>
</feature>
<dbReference type="KEGG" id="smo:SELMODRAFT_413175"/>
<feature type="compositionally biased region" description="Acidic residues" evidence="1">
    <location>
        <begin position="855"/>
        <end position="871"/>
    </location>
</feature>
<feature type="region of interest" description="Disordered" evidence="1">
    <location>
        <begin position="845"/>
        <end position="884"/>
    </location>
</feature>
<proteinExistence type="predicted"/>
<accession>D8RNK9</accession>
<dbReference type="Gene3D" id="2.60.120.620">
    <property type="entry name" value="q2cbj1_9rhob like domain"/>
    <property type="match status" value="1"/>
</dbReference>
<dbReference type="PANTHER" id="PTHR33099:SF7">
    <property type="entry name" value="MYND-TYPE DOMAIN-CONTAINING PROTEIN"/>
    <property type="match status" value="1"/>
</dbReference>
<evidence type="ECO:0000313" key="2">
    <source>
        <dbReference type="EMBL" id="EFJ25884.1"/>
    </source>
</evidence>
<gene>
    <name evidence="2" type="ORF">SELMODRAFT_413175</name>
</gene>
<dbReference type="AlphaFoldDB" id="D8RNK9"/>